<dbReference type="CDD" id="cd14003">
    <property type="entry name" value="STKc_AMPK-like"/>
    <property type="match status" value="1"/>
</dbReference>
<sequence>MNTKTIEHGEDTLPVDETIKNDSQVIKRTRKTIGHYSIGEGTFGKVKLGTHHITGEKVAIKILEKDRITDVSDVERVAREIHILKLIRHPNIIQLYEIIETPKQLYLIMEYASGGELFDYIVANTRLKEEEACKYFQQIIAGVDYIHQLNIVHRDLKPENLLLDHNKNIKIVDFGLSNTYGLGELLKTACGSPCYAAPEMIAGKKYLGANVDIWSCGVIMFALICGFLPFEDPDTSKLYKKILSGEFKIPSFVSKDAADLMQKILNTDPEKRYKIPDIRSHPWFQKFQPVCMNRGLIVGYNQIPNEEDILKLLEEKGFQREYAIRCLDANKHNHATTCYYLLLKKMEKDGKIEASNYYQSAQTLYPKSIKGSRDSSLINDIRSNPKRLSQGGHRLLAESINQSKLAQMQNNFIESPKLDEATSNDDQTNIDEQEGILSNRSKTSQDANVNTGGMNLQDSPIRVKDEANEKIQSNRAETMTKDGKYSKKPPPFAVQGGVRYSVRQAQKRQNIPGSLDRSLDIIQQPQNHYYKNSNMSMMHFDEQSFIRSLLTNDRSQQQTNGTANSNSFMSHEILPLNAFQSQQQLSAMQSQQQITREQIMLNNVNSNRVVLQNNFQTASAQGNSFGLGSNYNSNQKMRISLYGGANGAGAYQISSNQQIAKSPQVSKKYRRDYGGAGRIDIQSKNAIASSINNVSISGAMQTNSRGTLLSQKKANRVQATNNIHPKINKFLRQKSPSNAVNQTTINQSSIINNSMVYSNQNNTALNNSNFNSNTQIKKKQRGISISKSNREHKLGSGSQQTNHNNYYNAGIIPGIYQNEVQEDSRRTVTSTNTITNQYSAEFYYQFPQNQNNQFQAINNGQQNISNILLNDQSNTNQNIGNVNNLNSQMHLSTAGGYSSNIVHSAAHNLKVQKNLVKLKEIAQTKPLTDVNTTFQGYNNGSGLGDDTSFINNSYAPSNLNQSYLGLKNRNSIRMGKAAPMSSVQMAKDIYRKGQTASQSSQRVNSQKPQPYRRGPAQGYINEINVTSNIVHPTKRSQTYVRYPKRENNSQNRTMNLYLQQDQETPHIQGNPVFQPVRGSNQNINSMSQVPSSQSHMNNKPEIQLDKFNIKTDITPPIINPKNMTAQSQPITIMQAPHIGNINNFNNYNINQIFVNDQQQQEQLLNSSNNTHIDQSKTVAVKQQLQMQQQQQNNVNVSSNIRMRKYKKANQN</sequence>
<dbReference type="CDD" id="cd14335">
    <property type="entry name" value="UBA_SnRK1_plant"/>
    <property type="match status" value="1"/>
</dbReference>
<evidence type="ECO:0000256" key="2">
    <source>
        <dbReference type="ARBA" id="ARBA00022679"/>
    </source>
</evidence>
<dbReference type="EMBL" id="CCKQ01010519">
    <property type="protein sequence ID" value="CDW82045.1"/>
    <property type="molecule type" value="Genomic_DNA"/>
</dbReference>
<evidence type="ECO:0000259" key="8">
    <source>
        <dbReference type="PROSITE" id="PS50011"/>
    </source>
</evidence>
<dbReference type="PANTHER" id="PTHR24346">
    <property type="entry name" value="MAP/MICROTUBULE AFFINITY-REGULATING KINASE"/>
    <property type="match status" value="1"/>
</dbReference>
<feature type="region of interest" description="Disordered" evidence="7">
    <location>
        <begin position="433"/>
        <end position="457"/>
    </location>
</feature>
<feature type="region of interest" description="Disordered" evidence="7">
    <location>
        <begin position="1189"/>
        <end position="1211"/>
    </location>
</feature>
<keyword evidence="1" id="KW-0723">Serine/threonine-protein kinase</keyword>
<dbReference type="AlphaFoldDB" id="A0A078AIG8"/>
<dbReference type="InterPro" id="IPR008271">
    <property type="entry name" value="Ser/Thr_kinase_AS"/>
</dbReference>
<proteinExistence type="predicted"/>
<evidence type="ECO:0000256" key="1">
    <source>
        <dbReference type="ARBA" id="ARBA00022527"/>
    </source>
</evidence>
<dbReference type="FunFam" id="1.10.510.10:FF:000740">
    <property type="entry name" value="SNF1-related protein kinase, putative"/>
    <property type="match status" value="1"/>
</dbReference>
<evidence type="ECO:0000313" key="11">
    <source>
        <dbReference type="Proteomes" id="UP000039865"/>
    </source>
</evidence>
<dbReference type="InterPro" id="IPR015940">
    <property type="entry name" value="UBA"/>
</dbReference>
<dbReference type="Proteomes" id="UP000039865">
    <property type="component" value="Unassembled WGS sequence"/>
</dbReference>
<keyword evidence="11" id="KW-1185">Reference proteome</keyword>
<feature type="compositionally biased region" description="Polar residues" evidence="7">
    <location>
        <begin position="436"/>
        <end position="457"/>
    </location>
</feature>
<evidence type="ECO:0000256" key="7">
    <source>
        <dbReference type="SAM" id="MobiDB-lite"/>
    </source>
</evidence>
<dbReference type="PROSITE" id="PS50030">
    <property type="entry name" value="UBA"/>
    <property type="match status" value="1"/>
</dbReference>
<dbReference type="InParanoid" id="A0A078AIG8"/>
<keyword evidence="3 6" id="KW-0547">Nucleotide-binding</keyword>
<dbReference type="PANTHER" id="PTHR24346:SF82">
    <property type="entry name" value="KP78A-RELATED"/>
    <property type="match status" value="1"/>
</dbReference>
<feature type="domain" description="Protein kinase" evidence="8">
    <location>
        <begin position="32"/>
        <end position="284"/>
    </location>
</feature>
<protein>
    <submittedName>
        <fullName evidence="10">Protein kinase domain containing protein</fullName>
    </submittedName>
</protein>
<evidence type="ECO:0000256" key="5">
    <source>
        <dbReference type="ARBA" id="ARBA00022840"/>
    </source>
</evidence>
<dbReference type="InterPro" id="IPR017441">
    <property type="entry name" value="Protein_kinase_ATP_BS"/>
</dbReference>
<dbReference type="SMART" id="SM00220">
    <property type="entry name" value="S_TKc"/>
    <property type="match status" value="1"/>
</dbReference>
<feature type="compositionally biased region" description="Basic residues" evidence="7">
    <location>
        <begin position="1201"/>
        <end position="1211"/>
    </location>
</feature>
<dbReference type="GO" id="GO:0005524">
    <property type="term" value="F:ATP binding"/>
    <property type="evidence" value="ECO:0007669"/>
    <property type="project" value="UniProtKB-UniRule"/>
</dbReference>
<keyword evidence="5 6" id="KW-0067">ATP-binding</keyword>
<name>A0A078AIG8_STYLE</name>
<keyword evidence="4 10" id="KW-0418">Kinase</keyword>
<evidence type="ECO:0000256" key="4">
    <source>
        <dbReference type="ARBA" id="ARBA00022777"/>
    </source>
</evidence>
<dbReference type="InterPro" id="IPR011009">
    <property type="entry name" value="Kinase-like_dom_sf"/>
</dbReference>
<feature type="compositionally biased region" description="Polar residues" evidence="7">
    <location>
        <begin position="994"/>
        <end position="1008"/>
    </location>
</feature>
<gene>
    <name evidence="10" type="primary">Contig17597.g18721</name>
    <name evidence="10" type="ORF">STYLEM_11070</name>
</gene>
<dbReference type="PROSITE" id="PS00107">
    <property type="entry name" value="PROTEIN_KINASE_ATP"/>
    <property type="match status" value="1"/>
</dbReference>
<feature type="region of interest" description="Disordered" evidence="7">
    <location>
        <begin position="475"/>
        <end position="494"/>
    </location>
</feature>
<dbReference type="OrthoDB" id="193931at2759"/>
<evidence type="ECO:0000259" key="9">
    <source>
        <dbReference type="PROSITE" id="PS50030"/>
    </source>
</evidence>
<organism evidence="10 11">
    <name type="scientific">Stylonychia lemnae</name>
    <name type="common">Ciliate</name>
    <dbReference type="NCBI Taxonomy" id="5949"/>
    <lineage>
        <taxon>Eukaryota</taxon>
        <taxon>Sar</taxon>
        <taxon>Alveolata</taxon>
        <taxon>Ciliophora</taxon>
        <taxon>Intramacronucleata</taxon>
        <taxon>Spirotrichea</taxon>
        <taxon>Stichotrichia</taxon>
        <taxon>Sporadotrichida</taxon>
        <taxon>Oxytrichidae</taxon>
        <taxon>Stylonychinae</taxon>
        <taxon>Stylonychia</taxon>
    </lineage>
</organism>
<dbReference type="PROSITE" id="PS00108">
    <property type="entry name" value="PROTEIN_KINASE_ST"/>
    <property type="match status" value="1"/>
</dbReference>
<dbReference type="GO" id="GO:0004674">
    <property type="term" value="F:protein serine/threonine kinase activity"/>
    <property type="evidence" value="ECO:0007669"/>
    <property type="project" value="UniProtKB-KW"/>
</dbReference>
<evidence type="ECO:0000313" key="10">
    <source>
        <dbReference type="EMBL" id="CDW82045.1"/>
    </source>
</evidence>
<evidence type="ECO:0000256" key="3">
    <source>
        <dbReference type="ARBA" id="ARBA00022741"/>
    </source>
</evidence>
<dbReference type="FunFam" id="3.30.200.20:FF:000003">
    <property type="entry name" value="Non-specific serine/threonine protein kinase"/>
    <property type="match status" value="1"/>
</dbReference>
<dbReference type="GO" id="GO:0005737">
    <property type="term" value="C:cytoplasm"/>
    <property type="evidence" value="ECO:0007669"/>
    <property type="project" value="TreeGrafter"/>
</dbReference>
<dbReference type="SUPFAM" id="SSF56112">
    <property type="entry name" value="Protein kinase-like (PK-like)"/>
    <property type="match status" value="1"/>
</dbReference>
<reference evidence="10 11" key="1">
    <citation type="submission" date="2014-06" db="EMBL/GenBank/DDBJ databases">
        <authorList>
            <person name="Swart Estienne"/>
        </authorList>
    </citation>
    <scope>NUCLEOTIDE SEQUENCE [LARGE SCALE GENOMIC DNA]</scope>
    <source>
        <strain evidence="10 11">130c</strain>
    </source>
</reference>
<dbReference type="Gene3D" id="1.10.510.10">
    <property type="entry name" value="Transferase(Phosphotransferase) domain 1"/>
    <property type="match status" value="1"/>
</dbReference>
<keyword evidence="2" id="KW-0808">Transferase</keyword>
<dbReference type="Pfam" id="PF00069">
    <property type="entry name" value="Pkinase"/>
    <property type="match status" value="1"/>
</dbReference>
<feature type="region of interest" description="Disordered" evidence="7">
    <location>
        <begin position="991"/>
        <end position="1016"/>
    </location>
</feature>
<feature type="domain" description="UBA" evidence="9">
    <location>
        <begin position="304"/>
        <end position="344"/>
    </location>
</feature>
<feature type="binding site" evidence="6">
    <location>
        <position position="61"/>
    </location>
    <ligand>
        <name>ATP</name>
        <dbReference type="ChEBI" id="CHEBI:30616"/>
    </ligand>
</feature>
<dbReference type="InterPro" id="IPR000719">
    <property type="entry name" value="Prot_kinase_dom"/>
</dbReference>
<dbReference type="PROSITE" id="PS50011">
    <property type="entry name" value="PROTEIN_KINASE_DOM"/>
    <property type="match status" value="1"/>
</dbReference>
<accession>A0A078AIG8</accession>
<dbReference type="GO" id="GO:0035556">
    <property type="term" value="P:intracellular signal transduction"/>
    <property type="evidence" value="ECO:0007669"/>
    <property type="project" value="TreeGrafter"/>
</dbReference>
<evidence type="ECO:0000256" key="6">
    <source>
        <dbReference type="PROSITE-ProRule" id="PRU10141"/>
    </source>
</evidence>